<gene>
    <name evidence="7" type="ORF">BDV26DRAFT_265248</name>
</gene>
<comment type="domain">
    <text evidence="5">The Q motif is unique to and characteristic of the DEAD box family of RNA helicases and controls ATP binding and hydrolysis.</text>
</comment>
<dbReference type="EC" id="3.6.4.13" evidence="5"/>
<organism evidence="7 8">
    <name type="scientific">Aspergillus bertholletiae</name>
    <dbReference type="NCBI Taxonomy" id="1226010"/>
    <lineage>
        <taxon>Eukaryota</taxon>
        <taxon>Fungi</taxon>
        <taxon>Dikarya</taxon>
        <taxon>Ascomycota</taxon>
        <taxon>Pezizomycotina</taxon>
        <taxon>Eurotiomycetes</taxon>
        <taxon>Eurotiomycetidae</taxon>
        <taxon>Eurotiales</taxon>
        <taxon>Aspergillaceae</taxon>
        <taxon>Aspergillus</taxon>
        <taxon>Aspergillus subgen. Circumdati</taxon>
    </lineage>
</organism>
<dbReference type="EMBL" id="ML736237">
    <property type="protein sequence ID" value="KAE8376628.1"/>
    <property type="molecule type" value="Genomic_DNA"/>
</dbReference>
<name>A0A5N7B624_9EURO</name>
<evidence type="ECO:0000256" key="5">
    <source>
        <dbReference type="RuleBase" id="RU365068"/>
    </source>
</evidence>
<feature type="domain" description="DEAD/DEAH-box helicase" evidence="6">
    <location>
        <begin position="48"/>
        <end position="208"/>
    </location>
</feature>
<evidence type="ECO:0000256" key="1">
    <source>
        <dbReference type="ARBA" id="ARBA00022741"/>
    </source>
</evidence>
<dbReference type="Pfam" id="PF00270">
    <property type="entry name" value="DEAD"/>
    <property type="match status" value="1"/>
</dbReference>
<protein>
    <recommendedName>
        <fullName evidence="5">ATP-dependent RNA helicase</fullName>
        <ecNumber evidence="5">3.6.4.13</ecNumber>
    </recommendedName>
</protein>
<comment type="catalytic activity">
    <reaction evidence="4 5">
        <text>ATP + H2O = ADP + phosphate + H(+)</text>
        <dbReference type="Rhea" id="RHEA:13065"/>
        <dbReference type="ChEBI" id="CHEBI:15377"/>
        <dbReference type="ChEBI" id="CHEBI:15378"/>
        <dbReference type="ChEBI" id="CHEBI:30616"/>
        <dbReference type="ChEBI" id="CHEBI:43474"/>
        <dbReference type="ChEBI" id="CHEBI:456216"/>
        <dbReference type="EC" id="3.6.4.13"/>
    </reaction>
</comment>
<reference evidence="7 8" key="1">
    <citation type="submission" date="2019-04" db="EMBL/GenBank/DDBJ databases">
        <title>Friends and foes A comparative genomics studyof 23 Aspergillus species from section Flavi.</title>
        <authorList>
            <consortium name="DOE Joint Genome Institute"/>
            <person name="Kjaerbolling I."/>
            <person name="Vesth T."/>
            <person name="Frisvad J.C."/>
            <person name="Nybo J.L."/>
            <person name="Theobald S."/>
            <person name="Kildgaard S."/>
            <person name="Isbrandt T."/>
            <person name="Kuo A."/>
            <person name="Sato A."/>
            <person name="Lyhne E.K."/>
            <person name="Kogle M.E."/>
            <person name="Wiebenga A."/>
            <person name="Kun R.S."/>
            <person name="Lubbers R.J."/>
            <person name="Makela M.R."/>
            <person name="Barry K."/>
            <person name="Chovatia M."/>
            <person name="Clum A."/>
            <person name="Daum C."/>
            <person name="Haridas S."/>
            <person name="He G."/>
            <person name="LaButti K."/>
            <person name="Lipzen A."/>
            <person name="Mondo S."/>
            <person name="Riley R."/>
            <person name="Salamov A."/>
            <person name="Simmons B.A."/>
            <person name="Magnuson J.K."/>
            <person name="Henrissat B."/>
            <person name="Mortensen U.H."/>
            <person name="Larsen T.O."/>
            <person name="Devries R.P."/>
            <person name="Grigoriev I.V."/>
            <person name="Machida M."/>
            <person name="Baker S.E."/>
            <person name="Andersen M.R."/>
        </authorList>
    </citation>
    <scope>NUCLEOTIDE SEQUENCE [LARGE SCALE GENOMIC DNA]</scope>
    <source>
        <strain evidence="7 8">IBT 29228</strain>
    </source>
</reference>
<dbReference type="GO" id="GO:0016787">
    <property type="term" value="F:hydrolase activity"/>
    <property type="evidence" value="ECO:0007669"/>
    <property type="project" value="UniProtKB-KW"/>
</dbReference>
<dbReference type="GO" id="GO:0003724">
    <property type="term" value="F:RNA helicase activity"/>
    <property type="evidence" value="ECO:0007669"/>
    <property type="project" value="UniProtKB-EC"/>
</dbReference>
<evidence type="ECO:0000256" key="4">
    <source>
        <dbReference type="ARBA" id="ARBA00047984"/>
    </source>
</evidence>
<dbReference type="SUPFAM" id="SSF52540">
    <property type="entry name" value="P-loop containing nucleoside triphosphate hydrolases"/>
    <property type="match status" value="1"/>
</dbReference>
<evidence type="ECO:0000259" key="6">
    <source>
        <dbReference type="Pfam" id="PF00270"/>
    </source>
</evidence>
<dbReference type="GO" id="GO:0005524">
    <property type="term" value="F:ATP binding"/>
    <property type="evidence" value="ECO:0007669"/>
    <property type="project" value="UniProtKB-UniRule"/>
</dbReference>
<dbReference type="GO" id="GO:0003723">
    <property type="term" value="F:RNA binding"/>
    <property type="evidence" value="ECO:0007669"/>
    <property type="project" value="UniProtKB-UniRule"/>
</dbReference>
<dbReference type="InterPro" id="IPR027417">
    <property type="entry name" value="P-loop_NTPase"/>
</dbReference>
<dbReference type="InterPro" id="IPR011545">
    <property type="entry name" value="DEAD/DEAH_box_helicase_dom"/>
</dbReference>
<dbReference type="AlphaFoldDB" id="A0A5N7B624"/>
<dbReference type="PANTHER" id="PTHR24031">
    <property type="entry name" value="RNA HELICASE"/>
    <property type="match status" value="1"/>
</dbReference>
<evidence type="ECO:0000256" key="2">
    <source>
        <dbReference type="ARBA" id="ARBA00022801"/>
    </source>
</evidence>
<keyword evidence="8" id="KW-1185">Reference proteome</keyword>
<keyword evidence="2 5" id="KW-0378">Hydrolase</keyword>
<dbReference type="Gene3D" id="3.40.50.300">
    <property type="entry name" value="P-loop containing nucleotide triphosphate hydrolases"/>
    <property type="match status" value="1"/>
</dbReference>
<evidence type="ECO:0000313" key="7">
    <source>
        <dbReference type="EMBL" id="KAE8376628.1"/>
    </source>
</evidence>
<keyword evidence="1 5" id="KW-0547">Nucleotide-binding</keyword>
<comment type="similarity">
    <text evidence="5">Belongs to the DEAD box helicase family.</text>
</comment>
<dbReference type="Proteomes" id="UP000326198">
    <property type="component" value="Unassembled WGS sequence"/>
</dbReference>
<keyword evidence="5" id="KW-0347">Helicase</keyword>
<evidence type="ECO:0000313" key="8">
    <source>
        <dbReference type="Proteomes" id="UP000326198"/>
    </source>
</evidence>
<keyword evidence="3 5" id="KW-0067">ATP-binding</keyword>
<comment type="function">
    <text evidence="5">RNA helicase.</text>
</comment>
<evidence type="ECO:0000256" key="3">
    <source>
        <dbReference type="ARBA" id="ARBA00022840"/>
    </source>
</evidence>
<accession>A0A5N7B624</accession>
<dbReference type="OrthoDB" id="4449534at2759"/>
<sequence>MSLPKAPTERNNLDPEELPLELALKPDLLQGMSRWDLANAHPCYHQLVHPIVQGHHVLAQGPFPLKRMYLMLSILQRINTTVPPDTPSQCQALIISPTYELTWTVKSIARMMASEMPSVKIYSCPRGFRDADDEIAELQGSRTGRAPDIVAGTLGRIWECITRGWLKTDAITMLVFEGMDEILDIGYDESILRGVLQTVVHPNTQVVVQSDALYMWRRIWGHVGDFMPSPVRVWDIEWKLRRFY</sequence>
<proteinExistence type="inferred from homology"/>
<keyword evidence="5" id="KW-0694">RNA-binding</keyword>